<evidence type="ECO:0000313" key="2">
    <source>
        <dbReference type="Proteomes" id="UP000095280"/>
    </source>
</evidence>
<organism evidence="2 3">
    <name type="scientific">Macrostomum lignano</name>
    <dbReference type="NCBI Taxonomy" id="282301"/>
    <lineage>
        <taxon>Eukaryota</taxon>
        <taxon>Metazoa</taxon>
        <taxon>Spiralia</taxon>
        <taxon>Lophotrochozoa</taxon>
        <taxon>Platyhelminthes</taxon>
        <taxon>Rhabditophora</taxon>
        <taxon>Macrostomorpha</taxon>
        <taxon>Macrostomida</taxon>
        <taxon>Macrostomidae</taxon>
        <taxon>Macrostomum</taxon>
    </lineage>
</organism>
<name>A0A1I8H1F0_9PLAT</name>
<protein>
    <submittedName>
        <fullName evidence="3">DBR1 domain-containing protein</fullName>
    </submittedName>
</protein>
<accession>A0A1I8H1F0</accession>
<dbReference type="WBParaSite" id="maker-uti_cns_0003981-snap-gene-0.8-mRNA-1">
    <property type="protein sequence ID" value="maker-uti_cns_0003981-snap-gene-0.8-mRNA-1"/>
    <property type="gene ID" value="maker-uti_cns_0003981-snap-gene-0.8"/>
</dbReference>
<dbReference type="Proteomes" id="UP000095280">
    <property type="component" value="Unplaced"/>
</dbReference>
<evidence type="ECO:0000313" key="3">
    <source>
        <dbReference type="WBParaSite" id="maker-uti_cns_0003981-snap-gene-0.8-mRNA-1"/>
    </source>
</evidence>
<dbReference type="AlphaFoldDB" id="A0A1I8H1F0"/>
<feature type="region of interest" description="Disordered" evidence="1">
    <location>
        <begin position="185"/>
        <end position="205"/>
    </location>
</feature>
<proteinExistence type="predicted"/>
<keyword evidence="2" id="KW-1185">Reference proteome</keyword>
<evidence type="ECO:0000256" key="1">
    <source>
        <dbReference type="SAM" id="MobiDB-lite"/>
    </source>
</evidence>
<sequence length="240" mass="24607">AGLSSETACRSRRKFATADRLPNAEPPGICQAFCIAQSGANQFRRGQKRSISGLPPTAQSNLSITACLAQASANLKNQPQPPVISALKTEFMACSLIWDPHPIVPGHSAVAPAQYEGTAPAASTASHADRLQQTFIDGLSSAIQHRIHLRLPARLKDPGIMTALSGSAGQVLLLLLLSAAATSANAQPPPAPMPASMAASAAVGRKGSPPLTSAAAVVAADLQDAAPWDEDDALAELGDA</sequence>
<reference evidence="3" key="1">
    <citation type="submission" date="2016-11" db="UniProtKB">
        <authorList>
            <consortium name="WormBaseParasite"/>
        </authorList>
    </citation>
    <scope>IDENTIFICATION</scope>
</reference>